<keyword evidence="10" id="KW-1185">Reference proteome</keyword>
<evidence type="ECO:0000313" key="10">
    <source>
        <dbReference type="Proteomes" id="UP000286934"/>
    </source>
</evidence>
<dbReference type="Pfam" id="PF01694">
    <property type="entry name" value="Rhomboid"/>
    <property type="match status" value="1"/>
</dbReference>
<feature type="transmembrane region" description="Helical" evidence="7">
    <location>
        <begin position="84"/>
        <end position="104"/>
    </location>
</feature>
<feature type="transmembrane region" description="Helical" evidence="7">
    <location>
        <begin position="55"/>
        <end position="77"/>
    </location>
</feature>
<dbReference type="GO" id="GO:0016020">
    <property type="term" value="C:membrane"/>
    <property type="evidence" value="ECO:0007669"/>
    <property type="project" value="UniProtKB-SubCell"/>
</dbReference>
<evidence type="ECO:0000256" key="3">
    <source>
        <dbReference type="ARBA" id="ARBA00022519"/>
    </source>
</evidence>
<reference evidence="10" key="1">
    <citation type="journal article" date="2018" name="Front. Microbiol.">
        <title>Genome-Based Analysis Reveals the Taxonomy and Diversity of the Family Idiomarinaceae.</title>
        <authorList>
            <person name="Liu Y."/>
            <person name="Lai Q."/>
            <person name="Shao Z."/>
        </authorList>
    </citation>
    <scope>NUCLEOTIDE SEQUENCE [LARGE SCALE GENOMIC DNA]</scope>
    <source>
        <strain evidence="10">AIS</strain>
    </source>
</reference>
<keyword evidence="2" id="KW-1003">Cell membrane</keyword>
<dbReference type="PANTHER" id="PTHR43066">
    <property type="entry name" value="RHOMBOID-RELATED PROTEIN"/>
    <property type="match status" value="1"/>
</dbReference>
<evidence type="ECO:0000256" key="4">
    <source>
        <dbReference type="ARBA" id="ARBA00022692"/>
    </source>
</evidence>
<keyword evidence="4 7" id="KW-0812">Transmembrane</keyword>
<evidence type="ECO:0000256" key="2">
    <source>
        <dbReference type="ARBA" id="ARBA00022475"/>
    </source>
</evidence>
<evidence type="ECO:0000256" key="1">
    <source>
        <dbReference type="ARBA" id="ARBA00004141"/>
    </source>
</evidence>
<gene>
    <name evidence="9" type="primary">rrtA</name>
    <name evidence="9" type="ORF">CWE13_00235</name>
</gene>
<dbReference type="Gene3D" id="1.20.1540.10">
    <property type="entry name" value="Rhomboid-like"/>
    <property type="match status" value="1"/>
</dbReference>
<dbReference type="Proteomes" id="UP000286934">
    <property type="component" value="Unassembled WGS sequence"/>
</dbReference>
<evidence type="ECO:0000313" key="9">
    <source>
        <dbReference type="EMBL" id="RUO38118.1"/>
    </source>
</evidence>
<dbReference type="OrthoDB" id="196054at2"/>
<proteinExistence type="predicted"/>
<dbReference type="AlphaFoldDB" id="A0A432WWG7"/>
<evidence type="ECO:0000256" key="5">
    <source>
        <dbReference type="ARBA" id="ARBA00022989"/>
    </source>
</evidence>
<dbReference type="GO" id="GO:0004252">
    <property type="term" value="F:serine-type endopeptidase activity"/>
    <property type="evidence" value="ECO:0007669"/>
    <property type="project" value="InterPro"/>
</dbReference>
<evidence type="ECO:0000256" key="6">
    <source>
        <dbReference type="ARBA" id="ARBA00023136"/>
    </source>
</evidence>
<name>A0A432WWG7_9GAMM</name>
<accession>A0A432WWG7</accession>
<keyword evidence="6 7" id="KW-0472">Membrane</keyword>
<keyword evidence="5 7" id="KW-1133">Transmembrane helix</keyword>
<feature type="domain" description="Peptidase S54 rhomboid" evidence="8">
    <location>
        <begin position="45"/>
        <end position="186"/>
    </location>
</feature>
<feature type="transmembrane region" description="Helical" evidence="7">
    <location>
        <begin position="110"/>
        <end position="131"/>
    </location>
</feature>
<feature type="transmembrane region" description="Helical" evidence="7">
    <location>
        <begin position="12"/>
        <end position="35"/>
    </location>
</feature>
<keyword evidence="3" id="KW-0997">Cell inner membrane</keyword>
<dbReference type="PANTHER" id="PTHR43066:SF26">
    <property type="entry name" value="RHOMBOID PROTEASE GLPG"/>
    <property type="match status" value="1"/>
</dbReference>
<organism evidence="9 10">
    <name type="scientific">Aliidiomarina shirensis</name>
    <dbReference type="NCBI Taxonomy" id="1048642"/>
    <lineage>
        <taxon>Bacteria</taxon>
        <taxon>Pseudomonadati</taxon>
        <taxon>Pseudomonadota</taxon>
        <taxon>Gammaproteobacteria</taxon>
        <taxon>Alteromonadales</taxon>
        <taxon>Idiomarinaceae</taxon>
        <taxon>Aliidiomarina</taxon>
    </lineage>
</organism>
<evidence type="ECO:0000256" key="7">
    <source>
        <dbReference type="SAM" id="Phobius"/>
    </source>
</evidence>
<dbReference type="SUPFAM" id="SSF144091">
    <property type="entry name" value="Rhomboid-like"/>
    <property type="match status" value="1"/>
</dbReference>
<dbReference type="NCBIfam" id="TIGR03902">
    <property type="entry name" value="rhom_GG_sort"/>
    <property type="match status" value="1"/>
</dbReference>
<dbReference type="EMBL" id="PIPP01000001">
    <property type="protein sequence ID" value="RUO38118.1"/>
    <property type="molecule type" value="Genomic_DNA"/>
</dbReference>
<protein>
    <submittedName>
        <fullName evidence="9">Rhombosortase</fullName>
    </submittedName>
</protein>
<dbReference type="InterPro" id="IPR035952">
    <property type="entry name" value="Rhomboid-like_sf"/>
</dbReference>
<dbReference type="InterPro" id="IPR023826">
    <property type="entry name" value="Rhom-like_SP_proteobac"/>
</dbReference>
<comment type="caution">
    <text evidence="9">The sequence shown here is derived from an EMBL/GenBank/DDBJ whole genome shotgun (WGS) entry which is preliminary data.</text>
</comment>
<sequence>MIQLPLNRRYTLAPILVSVLLLAIFLLPESVLLQLTFERAPIADGEFWRLFSGQFVHFSWGHLWLNIAGIWVMYLLFAEHTASWRYPLLIGLLAFASNLGMYLFNPEVEAYVGFSGVLYGIFAWGAVVDICKGIKLGWLLFIGIMLKVSWEYFAGPVAIGAATVDNLAVSAHFFGALGGLILALIQTRWR</sequence>
<feature type="transmembrane region" description="Helical" evidence="7">
    <location>
        <begin position="138"/>
        <end position="161"/>
    </location>
</feature>
<dbReference type="InterPro" id="IPR022764">
    <property type="entry name" value="Peptidase_S54_rhomboid_dom"/>
</dbReference>
<comment type="subcellular location">
    <subcellularLocation>
        <location evidence="1">Membrane</location>
        <topology evidence="1">Multi-pass membrane protein</topology>
    </subcellularLocation>
</comment>
<feature type="transmembrane region" description="Helical" evidence="7">
    <location>
        <begin position="167"/>
        <end position="185"/>
    </location>
</feature>
<dbReference type="RefSeq" id="WP_126805344.1">
    <property type="nucleotide sequence ID" value="NZ_PIPP01000001.1"/>
</dbReference>
<evidence type="ECO:0000259" key="8">
    <source>
        <dbReference type="Pfam" id="PF01694"/>
    </source>
</evidence>